<feature type="region of interest" description="Disordered" evidence="1">
    <location>
        <begin position="570"/>
        <end position="589"/>
    </location>
</feature>
<dbReference type="EMBL" id="SKCS01000039">
    <property type="protein sequence ID" value="TNN19927.1"/>
    <property type="molecule type" value="Genomic_DNA"/>
</dbReference>
<evidence type="ECO:0000313" key="3">
    <source>
        <dbReference type="Proteomes" id="UP000311919"/>
    </source>
</evidence>
<dbReference type="AlphaFoldDB" id="A0A4Z2DTZ2"/>
<accession>A0A4Z2DTZ2</accession>
<organism evidence="2 3">
    <name type="scientific">Schistosoma japonicum</name>
    <name type="common">Blood fluke</name>
    <dbReference type="NCBI Taxonomy" id="6182"/>
    <lineage>
        <taxon>Eukaryota</taxon>
        <taxon>Metazoa</taxon>
        <taxon>Spiralia</taxon>
        <taxon>Lophotrochozoa</taxon>
        <taxon>Platyhelminthes</taxon>
        <taxon>Trematoda</taxon>
        <taxon>Digenea</taxon>
        <taxon>Strigeidida</taxon>
        <taxon>Schistosomatoidea</taxon>
        <taxon>Schistosomatidae</taxon>
        <taxon>Schistosoma</taxon>
    </lineage>
</organism>
<feature type="compositionally biased region" description="Polar residues" evidence="1">
    <location>
        <begin position="664"/>
        <end position="683"/>
    </location>
</feature>
<protein>
    <submittedName>
        <fullName evidence="2">Uncharacterized protein</fullName>
    </submittedName>
</protein>
<feature type="compositionally biased region" description="Polar residues" evidence="1">
    <location>
        <begin position="155"/>
        <end position="184"/>
    </location>
</feature>
<sequence>MMLIPPNPLNSQTACEPFISYGISPGFVKQVREKFQSEISMQELSKNLQPRVKHHSATARLTCAYENLKHNDSGVQRHNTYPNRRIQSSGRVSDTLPSTKLTNYLETKNHADTLKIDKKCPTPSVGLSENVKSNPDIHTNDYRPQTAVNKYQLDNNNGYSNTPSYVSGTVHNRSHPNDQNVSKYSETDNKPKEPDVFLATKYNTRNDFKQPAVLPKPQKCEFTKDSLINLIVPRGFEARKQLNQHTYNEKEHFRTVKSESIPNKNLKSRSLQNIHTLSDNQSRYERSDQKNTTIKIGARNPVHSNSPIQQTDYNHSHMSTMYKNILNRNSASNSCSKHDAICNGNEISLTVNTCNKATENMVDGIKTLGNAMQTDTEPACSTIICSHSPCFNGIPNCKVGTAVFSGSETTKALSFSKAPSILSFSSQSVHSNQSNSTSSHVKKKFFTNKPSNCSLPTNDLNQEELCKPQYFDNKEDIETFPSAKTPKTNTSVFTKESNAILQRNNCNTISTTQLSHKRFYSSENVPSKTQNRLLTDVTEKTKPTNFNVNSDNQSKSTEAIQPSIECLGKVSSEESKTSNKQKEKNTNLPYHKRQVNYTILDTVMGEMEQLFSGKQTCSQNKLSRIHSYAREKAMQYREEKYGDEDNQINVSTPVKTPEANEAYQKTSVQNPSNHNNTASTNSGLHLKNENQSERFQAAFRVLEKDLKLFSADKNAHSVKLSKINDKVENHIEGAQNNQSACQILKNYPVDQCNPTHIKITINKENKCINHQDILNEHNLTKITSIKELNVQNEQTSEIQSNSTNRSIDFEVSSETSVTDSQQSILPSRTSFPRPQPCINSCVRLSNQNNEIAYTQSTYTTNRSFTNINELNTKQNTLSRKVSQITKHFPRLPTIEIPCERPKSAPVKNGLRKFNYDCKDYSVHQPRLLTNGNINVLN</sequence>
<gene>
    <name evidence="2" type="ORF">EWB00_006079</name>
</gene>
<feature type="region of interest" description="Disordered" evidence="1">
    <location>
        <begin position="155"/>
        <end position="193"/>
    </location>
</feature>
<proteinExistence type="predicted"/>
<evidence type="ECO:0000256" key="1">
    <source>
        <dbReference type="SAM" id="MobiDB-lite"/>
    </source>
</evidence>
<evidence type="ECO:0000313" key="2">
    <source>
        <dbReference type="EMBL" id="TNN19927.1"/>
    </source>
</evidence>
<dbReference type="Proteomes" id="UP000311919">
    <property type="component" value="Unassembled WGS sequence"/>
</dbReference>
<keyword evidence="3" id="KW-1185">Reference proteome</keyword>
<dbReference type="OrthoDB" id="6255890at2759"/>
<comment type="caution">
    <text evidence="2">The sequence shown here is derived from an EMBL/GenBank/DDBJ whole genome shotgun (WGS) entry which is preliminary data.</text>
</comment>
<feature type="compositionally biased region" description="Basic and acidic residues" evidence="1">
    <location>
        <begin position="571"/>
        <end position="585"/>
    </location>
</feature>
<reference evidence="2 3" key="1">
    <citation type="submission" date="2019-03" db="EMBL/GenBank/DDBJ databases">
        <title>An improved genome assembly of the fluke Schistosoma japonicum.</title>
        <authorList>
            <person name="Hu W."/>
            <person name="Luo F."/>
            <person name="Yin M."/>
            <person name="Mo X."/>
            <person name="Sun C."/>
            <person name="Wu Q."/>
            <person name="Zhu B."/>
            <person name="Xiang M."/>
            <person name="Wang J."/>
            <person name="Wang Y."/>
            <person name="Zhang T."/>
            <person name="Xu B."/>
            <person name="Zheng H."/>
            <person name="Feng Z."/>
        </authorList>
    </citation>
    <scope>NUCLEOTIDE SEQUENCE [LARGE SCALE GENOMIC DNA]</scope>
    <source>
        <strain evidence="2">HuSjv2</strain>
        <tissue evidence="2">Worms</tissue>
    </source>
</reference>
<feature type="region of interest" description="Disordered" evidence="1">
    <location>
        <begin position="664"/>
        <end position="687"/>
    </location>
</feature>
<name>A0A4Z2DTZ2_SCHJA</name>